<dbReference type="AlphaFoldDB" id="A0A1F5HYC2"/>
<evidence type="ECO:0000313" key="1">
    <source>
        <dbReference type="EMBL" id="OGE09182.1"/>
    </source>
</evidence>
<name>A0A1F5HYC2_9BACT</name>
<proteinExistence type="predicted"/>
<accession>A0A1F5HYC2</accession>
<reference evidence="1 2" key="1">
    <citation type="journal article" date="2016" name="Nat. Commun.">
        <title>Thousands of microbial genomes shed light on interconnected biogeochemical processes in an aquifer system.</title>
        <authorList>
            <person name="Anantharaman K."/>
            <person name="Brown C.T."/>
            <person name="Hug L.A."/>
            <person name="Sharon I."/>
            <person name="Castelle C.J."/>
            <person name="Probst A.J."/>
            <person name="Thomas B.C."/>
            <person name="Singh A."/>
            <person name="Wilkins M.J."/>
            <person name="Karaoz U."/>
            <person name="Brodie E.L."/>
            <person name="Williams K.H."/>
            <person name="Hubbard S.S."/>
            <person name="Banfield J.F."/>
        </authorList>
    </citation>
    <scope>NUCLEOTIDE SEQUENCE [LARGE SCALE GENOMIC DNA]</scope>
</reference>
<protein>
    <submittedName>
        <fullName evidence="1">Uncharacterized protein</fullName>
    </submittedName>
</protein>
<organism evidence="1 2">
    <name type="scientific">Candidatus Curtissbacteria bacterium RIFCSPLOWO2_01_FULL_42_26</name>
    <dbReference type="NCBI Taxonomy" id="1797729"/>
    <lineage>
        <taxon>Bacteria</taxon>
        <taxon>Candidatus Curtissiibacteriota</taxon>
    </lineage>
</organism>
<dbReference type="Proteomes" id="UP000179227">
    <property type="component" value="Unassembled WGS sequence"/>
</dbReference>
<dbReference type="EMBL" id="MFBS01000023">
    <property type="protein sequence ID" value="OGE09182.1"/>
    <property type="molecule type" value="Genomic_DNA"/>
</dbReference>
<comment type="caution">
    <text evidence="1">The sequence shown here is derived from an EMBL/GenBank/DDBJ whole genome shotgun (WGS) entry which is preliminary data.</text>
</comment>
<evidence type="ECO:0000313" key="2">
    <source>
        <dbReference type="Proteomes" id="UP000179227"/>
    </source>
</evidence>
<gene>
    <name evidence="1" type="ORF">A3A60_01340</name>
</gene>
<sequence length="152" mass="16798">MSGEIDRPGWVQLARTRQEPGSYEMQLVPEALNLIRAVAHEDQDIHRAIAGLSDDHTRALKEADTEESFKKAILSAFKDRSIYVVVGALGVLDKSIAVFNGRPGETLEEIFDGNNDVVSRVKDVKTEAGNILRQLRSDILDPQTDSLLVSAR</sequence>